<comment type="caution">
    <text evidence="2">The sequence shown here is derived from an EMBL/GenBank/DDBJ whole genome shotgun (WGS) entry which is preliminary data.</text>
</comment>
<feature type="region of interest" description="Disordered" evidence="1">
    <location>
        <begin position="1"/>
        <end position="45"/>
    </location>
</feature>
<reference evidence="2 3" key="1">
    <citation type="journal article" date="2018" name="Front. Plant Sci.">
        <title>Red Clover (Trifolium pratense) and Zigzag Clover (T. medium) - A Picture of Genomic Similarities and Differences.</title>
        <authorList>
            <person name="Dluhosova J."/>
            <person name="Istvanek J."/>
            <person name="Nedelnik J."/>
            <person name="Repkova J."/>
        </authorList>
    </citation>
    <scope>NUCLEOTIDE SEQUENCE [LARGE SCALE GENOMIC DNA]</scope>
    <source>
        <strain evidence="3">cv. 10/8</strain>
        <tissue evidence="2">Leaf</tissue>
    </source>
</reference>
<accession>A0A392VH37</accession>
<feature type="non-terminal residue" evidence="2">
    <location>
        <position position="45"/>
    </location>
</feature>
<evidence type="ECO:0000313" key="3">
    <source>
        <dbReference type="Proteomes" id="UP000265520"/>
    </source>
</evidence>
<evidence type="ECO:0000256" key="1">
    <source>
        <dbReference type="SAM" id="MobiDB-lite"/>
    </source>
</evidence>
<dbReference type="Proteomes" id="UP000265520">
    <property type="component" value="Unassembled WGS sequence"/>
</dbReference>
<name>A0A392VH37_9FABA</name>
<organism evidence="2 3">
    <name type="scientific">Trifolium medium</name>
    <dbReference type="NCBI Taxonomy" id="97028"/>
    <lineage>
        <taxon>Eukaryota</taxon>
        <taxon>Viridiplantae</taxon>
        <taxon>Streptophyta</taxon>
        <taxon>Embryophyta</taxon>
        <taxon>Tracheophyta</taxon>
        <taxon>Spermatophyta</taxon>
        <taxon>Magnoliopsida</taxon>
        <taxon>eudicotyledons</taxon>
        <taxon>Gunneridae</taxon>
        <taxon>Pentapetalae</taxon>
        <taxon>rosids</taxon>
        <taxon>fabids</taxon>
        <taxon>Fabales</taxon>
        <taxon>Fabaceae</taxon>
        <taxon>Papilionoideae</taxon>
        <taxon>50 kb inversion clade</taxon>
        <taxon>NPAAA clade</taxon>
        <taxon>Hologalegina</taxon>
        <taxon>IRL clade</taxon>
        <taxon>Trifolieae</taxon>
        <taxon>Trifolium</taxon>
    </lineage>
</organism>
<sequence>MKKPLKRKNAPSSESDYDEEKDAPSIKPPVKKVVTAKKSSQEVEE</sequence>
<evidence type="ECO:0000313" key="2">
    <source>
        <dbReference type="EMBL" id="MCI87217.1"/>
    </source>
</evidence>
<keyword evidence="3" id="KW-1185">Reference proteome</keyword>
<dbReference type="EMBL" id="LXQA011160511">
    <property type="protein sequence ID" value="MCI87217.1"/>
    <property type="molecule type" value="Genomic_DNA"/>
</dbReference>
<dbReference type="AlphaFoldDB" id="A0A392VH37"/>
<protein>
    <submittedName>
        <fullName evidence="2">Uncharacterized protein</fullName>
    </submittedName>
</protein>
<proteinExistence type="predicted"/>